<feature type="transmembrane region" description="Helical" evidence="7">
    <location>
        <begin position="230"/>
        <end position="247"/>
    </location>
</feature>
<keyword evidence="3" id="KW-1003">Cell membrane</keyword>
<feature type="transmembrane region" description="Helical" evidence="7">
    <location>
        <begin position="309"/>
        <end position="328"/>
    </location>
</feature>
<keyword evidence="4 7" id="KW-0812">Transmembrane</keyword>
<dbReference type="SUPFAM" id="SSF103473">
    <property type="entry name" value="MFS general substrate transporter"/>
    <property type="match status" value="1"/>
</dbReference>
<feature type="transmembrane region" description="Helical" evidence="7">
    <location>
        <begin position="166"/>
        <end position="186"/>
    </location>
</feature>
<dbReference type="PANTHER" id="PTHR42718:SF46">
    <property type="entry name" value="BLR6921 PROTEIN"/>
    <property type="match status" value="1"/>
</dbReference>
<dbReference type="Gene3D" id="1.20.1250.20">
    <property type="entry name" value="MFS general substrate transporter like domains"/>
    <property type="match status" value="1"/>
</dbReference>
<feature type="transmembrane region" description="Helical" evidence="7">
    <location>
        <begin position="77"/>
        <end position="97"/>
    </location>
</feature>
<feature type="transmembrane region" description="Helical" evidence="7">
    <location>
        <begin position="480"/>
        <end position="501"/>
    </location>
</feature>
<feature type="transmembrane region" description="Helical" evidence="7">
    <location>
        <begin position="198"/>
        <end position="218"/>
    </location>
</feature>
<reference evidence="9 10" key="1">
    <citation type="submission" date="2019-11" db="EMBL/GenBank/DDBJ databases">
        <title>Novel species isolated from a subtropical stream in China.</title>
        <authorList>
            <person name="Lu H."/>
        </authorList>
    </citation>
    <scope>NUCLEOTIDE SEQUENCE [LARGE SCALE GENOMIC DNA]</scope>
    <source>
        <strain evidence="9 10">FT26W</strain>
    </source>
</reference>
<evidence type="ECO:0000256" key="4">
    <source>
        <dbReference type="ARBA" id="ARBA00022692"/>
    </source>
</evidence>
<evidence type="ECO:0000256" key="2">
    <source>
        <dbReference type="ARBA" id="ARBA00022448"/>
    </source>
</evidence>
<feature type="transmembrane region" description="Helical" evidence="7">
    <location>
        <begin position="367"/>
        <end position="386"/>
    </location>
</feature>
<keyword evidence="5 7" id="KW-1133">Transmembrane helix</keyword>
<evidence type="ECO:0000256" key="7">
    <source>
        <dbReference type="SAM" id="Phobius"/>
    </source>
</evidence>
<evidence type="ECO:0000313" key="10">
    <source>
        <dbReference type="Proteomes" id="UP000439986"/>
    </source>
</evidence>
<dbReference type="InterPro" id="IPR036259">
    <property type="entry name" value="MFS_trans_sf"/>
</dbReference>
<keyword evidence="10" id="KW-1185">Reference proteome</keyword>
<comment type="subcellular location">
    <subcellularLocation>
        <location evidence="1">Cell membrane</location>
        <topology evidence="1">Multi-pass membrane protein</topology>
    </subcellularLocation>
</comment>
<organism evidence="9 10">
    <name type="scientific">Duganella aquatilis</name>
    <dbReference type="NCBI Taxonomy" id="2666082"/>
    <lineage>
        <taxon>Bacteria</taxon>
        <taxon>Pseudomonadati</taxon>
        <taxon>Pseudomonadota</taxon>
        <taxon>Betaproteobacteria</taxon>
        <taxon>Burkholderiales</taxon>
        <taxon>Oxalobacteraceae</taxon>
        <taxon>Telluria group</taxon>
        <taxon>Duganella</taxon>
    </lineage>
</organism>
<evidence type="ECO:0000256" key="6">
    <source>
        <dbReference type="ARBA" id="ARBA00023136"/>
    </source>
</evidence>
<evidence type="ECO:0000256" key="1">
    <source>
        <dbReference type="ARBA" id="ARBA00004651"/>
    </source>
</evidence>
<evidence type="ECO:0000313" key="9">
    <source>
        <dbReference type="EMBL" id="MRW85432.1"/>
    </source>
</evidence>
<accession>A0A844D9K2</accession>
<dbReference type="PROSITE" id="PS50850">
    <property type="entry name" value="MFS"/>
    <property type="match status" value="1"/>
</dbReference>
<dbReference type="EMBL" id="WKJL01000010">
    <property type="protein sequence ID" value="MRW85432.1"/>
    <property type="molecule type" value="Genomic_DNA"/>
</dbReference>
<feature type="transmembrane region" description="Helical" evidence="7">
    <location>
        <begin position="335"/>
        <end position="355"/>
    </location>
</feature>
<feature type="transmembrane region" description="Helical" evidence="7">
    <location>
        <begin position="268"/>
        <end position="289"/>
    </location>
</feature>
<feature type="transmembrane region" description="Helical" evidence="7">
    <location>
        <begin position="50"/>
        <end position="70"/>
    </location>
</feature>
<dbReference type="Pfam" id="PF07690">
    <property type="entry name" value="MFS_1"/>
    <property type="match status" value="1"/>
</dbReference>
<feature type="transmembrane region" description="Helical" evidence="7">
    <location>
        <begin position="406"/>
        <end position="424"/>
    </location>
</feature>
<keyword evidence="2" id="KW-0813">Transport</keyword>
<keyword evidence="6 7" id="KW-0472">Membrane</keyword>
<feature type="domain" description="Major facilitator superfamily (MFS) profile" evidence="8">
    <location>
        <begin position="12"/>
        <end position="502"/>
    </location>
</feature>
<sequence length="502" mass="53394">MDSPRHPREKTLLATVFLLNGVEFLQAGMMAFGAAPIMGQIGASPEEFTVVTILYAVVAIAAIAQMGWLIERLGWRRYVQASVAVFVVGTAICAGSSSLGQFLLGRLVMALGGAPFMTSARLMITHMPPTPRRFLGIKVFASALAIGNALAPWLAGEAVTADRWSVIFIVPGLLAGCAAILAIWCLPNQPAPAAQRSAQHLPAMAALVAGCFLVLYAFQRATYDFFDDPAPLAVCAGAGVALLWLVVRQLAAQRLPLLALSRLWQPRYLAGLALFTVCYMVLGANNYMLPVLTQRALGNSWQVAGTVQAGGLLSALAAFWVMAAILPAYPAPKKFYTAGFVFLAACGVLLFRLNGDADLWRDVFPAVAGYGAFIILVMATTALQAFAGLQQDAQGFNHGQQLKNMMSQFGVAAGVAVAALSLQWRNGEHYTALVARFGNGDAAFNEAVARLAQTQPAQVAVGQLAQQLNQQAILLASLDYFGFLVVFSLLGIGVMTLQRVLK</sequence>
<dbReference type="GO" id="GO:0005886">
    <property type="term" value="C:plasma membrane"/>
    <property type="evidence" value="ECO:0007669"/>
    <property type="project" value="UniProtKB-SubCell"/>
</dbReference>
<dbReference type="AlphaFoldDB" id="A0A844D9K2"/>
<evidence type="ECO:0000256" key="3">
    <source>
        <dbReference type="ARBA" id="ARBA00022475"/>
    </source>
</evidence>
<dbReference type="InterPro" id="IPR011701">
    <property type="entry name" value="MFS"/>
</dbReference>
<evidence type="ECO:0000256" key="5">
    <source>
        <dbReference type="ARBA" id="ARBA00022989"/>
    </source>
</evidence>
<dbReference type="InterPro" id="IPR020846">
    <property type="entry name" value="MFS_dom"/>
</dbReference>
<dbReference type="Proteomes" id="UP000439986">
    <property type="component" value="Unassembled WGS sequence"/>
</dbReference>
<comment type="caution">
    <text evidence="9">The sequence shown here is derived from an EMBL/GenBank/DDBJ whole genome shotgun (WGS) entry which is preliminary data.</text>
</comment>
<name>A0A844D9K2_9BURK</name>
<protein>
    <submittedName>
        <fullName evidence="9">MFS transporter</fullName>
    </submittedName>
</protein>
<feature type="transmembrane region" description="Helical" evidence="7">
    <location>
        <begin position="135"/>
        <end position="154"/>
    </location>
</feature>
<dbReference type="GO" id="GO:0022857">
    <property type="term" value="F:transmembrane transporter activity"/>
    <property type="evidence" value="ECO:0007669"/>
    <property type="project" value="InterPro"/>
</dbReference>
<dbReference type="PANTHER" id="PTHR42718">
    <property type="entry name" value="MAJOR FACILITATOR SUPERFAMILY MULTIDRUG TRANSPORTER MFSC"/>
    <property type="match status" value="1"/>
</dbReference>
<feature type="transmembrane region" description="Helical" evidence="7">
    <location>
        <begin position="12"/>
        <end position="38"/>
    </location>
</feature>
<evidence type="ECO:0000259" key="8">
    <source>
        <dbReference type="PROSITE" id="PS50850"/>
    </source>
</evidence>
<dbReference type="RefSeq" id="WP_154358507.1">
    <property type="nucleotide sequence ID" value="NZ_WKJL01000010.1"/>
</dbReference>
<gene>
    <name evidence="9" type="ORF">GJ698_15205</name>
</gene>
<proteinExistence type="predicted"/>